<evidence type="ECO:0000313" key="8">
    <source>
        <dbReference type="Proteomes" id="UP000722485"/>
    </source>
</evidence>
<dbReference type="PANTHER" id="PTHR43788">
    <property type="entry name" value="DNA2/NAM7 HELICASE FAMILY MEMBER"/>
    <property type="match status" value="1"/>
</dbReference>
<dbReference type="EMBL" id="JAANBB010000026">
    <property type="protein sequence ID" value="KAF7554912.1"/>
    <property type="molecule type" value="Genomic_DNA"/>
</dbReference>
<protein>
    <recommendedName>
        <fullName evidence="6">DNA2/NAM7 helicase-like C-terminal domain-containing protein</fullName>
    </recommendedName>
</protein>
<keyword evidence="4" id="KW-0067">ATP-binding</keyword>
<keyword evidence="1" id="KW-0547">Nucleotide-binding</keyword>
<evidence type="ECO:0000256" key="5">
    <source>
        <dbReference type="SAM" id="Phobius"/>
    </source>
</evidence>
<evidence type="ECO:0000256" key="2">
    <source>
        <dbReference type="ARBA" id="ARBA00022801"/>
    </source>
</evidence>
<dbReference type="AlphaFoldDB" id="A0A9P5LJ04"/>
<evidence type="ECO:0000256" key="1">
    <source>
        <dbReference type="ARBA" id="ARBA00022741"/>
    </source>
</evidence>
<accession>A0A9P5LJ04</accession>
<evidence type="ECO:0000256" key="4">
    <source>
        <dbReference type="ARBA" id="ARBA00022840"/>
    </source>
</evidence>
<evidence type="ECO:0000259" key="6">
    <source>
        <dbReference type="Pfam" id="PF13087"/>
    </source>
</evidence>
<dbReference type="PANTHER" id="PTHR43788:SF8">
    <property type="entry name" value="DNA-BINDING PROTEIN SMUBP-2"/>
    <property type="match status" value="1"/>
</dbReference>
<proteinExistence type="predicted"/>
<sequence>MQPQLVFGHVIGLASHFLSVPFVALDGFLSPHFTSFFFNDRARALALASALALALALAVVVAERFRKIFWTRFRVQFYGKALGSPQKIPSRFFRYKPPDSNLWIGFQVEFSLSQGENEDSGFGFRHTYDRHLQSVVPLDQHRVTVKFPRGQCAYDFKEASPELLARFPHAKGAKNGLAYVSVRLNDGACVSVEGFGIPFANALDPEVESWINHDAPIVENVTLLDVLRQNHFHFVVANTAQDALRNFSEDRLPPPFKYPYGTNHTWNTDRIQKLLFDTKDKRQFFPTYHYEDDNAHITVVTQSIIQDIMWVDQAAREIRSIKYSAYFIPLDPVAPADAKRFYMVIPLTKEFRDRFDGAWRRLTKTPTLHVLLFNHPEDKEAEAKWKCSIVGYPQGLTALKSHPTSKQELVLFVRRPPTEQQQGHDFENCAALDFDAQLEDCKRKVDAMDIFQEAAKPTHAIPGNVKDVMDLHRTLMRGNGFFDWMTRPKSDVVEAMAATSLEHTSTPKLRALPVVNFLQVNDDKFVDVLVDEALPVDRGRFRQYLSNRPLGLGIITAGPGFGKTTALAAATLAMQASCGKVFCSGPSNVAIDNFAARIDRITSNVTAKYNKDKQDDALDQTHRRLVVRGYKPQDEMDAFLHLLEKPADGDKAAPHRGFAGTSKWQLHLSIAFWLLVVLRCPTVRALHPDDHPKLHELRRKIDARRDLEGLCAVASGKMAWQDYQQGSPVQRGKLTVLMKEILAAADLFCATPAMTTIAVPYSEWKRTAKAVAVDEAANMVRADLAIVWGNTLLPCFLAGDPKQLPPTILTVTQKDILGNYLNRLPQDGKISPLEFFQAGGVPVYRLRTQLRMAEGLFDAVSAEIYPEVPFKYAPSCQVSLPQFAIGRALESYILAKYADVKPSPTGKLSPIFIHCEGYRVIVNEMTGSKKSHDQVRIALDVAVDFAETKSVDPANFVIISPYTANVELIEKMRRRPAYSALLPMPPASTVDGFQGKEGDIVILVMGTAYPRPGPGFTSEQQRLNVMVTRQRAGLLIVGDINVTGELGTSKGKGKADKEIKTVKSRDSNGKTTWKNVAVLHKLHLTFWNAGRVAHVSGKAKDDGQGADLSS</sequence>
<reference evidence="7" key="1">
    <citation type="submission" date="2020-03" db="EMBL/GenBank/DDBJ databases">
        <title>Draft Genome Sequence of Cylindrodendrum hubeiense.</title>
        <authorList>
            <person name="Buettner E."/>
            <person name="Kellner H."/>
        </authorList>
    </citation>
    <scope>NUCLEOTIDE SEQUENCE</scope>
    <source>
        <strain evidence="7">IHI 201604</strain>
    </source>
</reference>
<dbReference type="OrthoDB" id="6513042at2759"/>
<gene>
    <name evidence="7" type="ORF">G7Z17_g2536</name>
</gene>
<dbReference type="InterPro" id="IPR050534">
    <property type="entry name" value="Coronavir_polyprotein_1ab"/>
</dbReference>
<feature type="transmembrane region" description="Helical" evidence="5">
    <location>
        <begin position="42"/>
        <end position="62"/>
    </location>
</feature>
<keyword evidence="2" id="KW-0378">Hydrolase</keyword>
<dbReference type="GO" id="GO:0043139">
    <property type="term" value="F:5'-3' DNA helicase activity"/>
    <property type="evidence" value="ECO:0007669"/>
    <property type="project" value="TreeGrafter"/>
</dbReference>
<dbReference type="CDD" id="cd18808">
    <property type="entry name" value="SF1_C_Upf1"/>
    <property type="match status" value="1"/>
</dbReference>
<comment type="caution">
    <text evidence="7">The sequence shown here is derived from an EMBL/GenBank/DDBJ whole genome shotgun (WGS) entry which is preliminary data.</text>
</comment>
<evidence type="ECO:0000313" key="7">
    <source>
        <dbReference type="EMBL" id="KAF7554912.1"/>
    </source>
</evidence>
<keyword evidence="8" id="KW-1185">Reference proteome</keyword>
<feature type="domain" description="DNA2/NAM7 helicase-like C-terminal" evidence="6">
    <location>
        <begin position="838"/>
        <end position="1040"/>
    </location>
</feature>
<dbReference type="InterPro" id="IPR041679">
    <property type="entry name" value="DNA2/NAM7-like_C"/>
</dbReference>
<feature type="transmembrane region" description="Helical" evidence="5">
    <location>
        <begin position="6"/>
        <end position="30"/>
    </location>
</feature>
<dbReference type="Proteomes" id="UP000722485">
    <property type="component" value="Unassembled WGS sequence"/>
</dbReference>
<dbReference type="SUPFAM" id="SSF52540">
    <property type="entry name" value="P-loop containing nucleoside triphosphate hydrolases"/>
    <property type="match status" value="1"/>
</dbReference>
<keyword evidence="5" id="KW-1133">Transmembrane helix</keyword>
<dbReference type="InterPro" id="IPR027417">
    <property type="entry name" value="P-loop_NTPase"/>
</dbReference>
<organism evidence="7 8">
    <name type="scientific">Cylindrodendrum hubeiense</name>
    <dbReference type="NCBI Taxonomy" id="595255"/>
    <lineage>
        <taxon>Eukaryota</taxon>
        <taxon>Fungi</taxon>
        <taxon>Dikarya</taxon>
        <taxon>Ascomycota</taxon>
        <taxon>Pezizomycotina</taxon>
        <taxon>Sordariomycetes</taxon>
        <taxon>Hypocreomycetidae</taxon>
        <taxon>Hypocreales</taxon>
        <taxon>Nectriaceae</taxon>
        <taxon>Cylindrodendrum</taxon>
    </lineage>
</organism>
<name>A0A9P5LJ04_9HYPO</name>
<dbReference type="GO" id="GO:0005524">
    <property type="term" value="F:ATP binding"/>
    <property type="evidence" value="ECO:0007669"/>
    <property type="project" value="UniProtKB-KW"/>
</dbReference>
<dbReference type="GO" id="GO:0016787">
    <property type="term" value="F:hydrolase activity"/>
    <property type="evidence" value="ECO:0007669"/>
    <property type="project" value="UniProtKB-KW"/>
</dbReference>
<evidence type="ECO:0000256" key="3">
    <source>
        <dbReference type="ARBA" id="ARBA00022806"/>
    </source>
</evidence>
<keyword evidence="3" id="KW-0347">Helicase</keyword>
<keyword evidence="5" id="KW-0812">Transmembrane</keyword>
<dbReference type="InterPro" id="IPR047187">
    <property type="entry name" value="SF1_C_Upf1"/>
</dbReference>
<keyword evidence="5" id="KW-0472">Membrane</keyword>
<dbReference type="Pfam" id="PF13087">
    <property type="entry name" value="AAA_12"/>
    <property type="match status" value="1"/>
</dbReference>
<dbReference type="Gene3D" id="3.40.50.300">
    <property type="entry name" value="P-loop containing nucleotide triphosphate hydrolases"/>
    <property type="match status" value="2"/>
</dbReference>